<dbReference type="PANTHER" id="PTHR46889:SF4">
    <property type="entry name" value="TRANSPOSASE INSO FOR INSERTION SEQUENCE ELEMENT IS911B-RELATED"/>
    <property type="match status" value="1"/>
</dbReference>
<dbReference type="GO" id="GO:0003676">
    <property type="term" value="F:nucleic acid binding"/>
    <property type="evidence" value="ECO:0007669"/>
    <property type="project" value="InterPro"/>
</dbReference>
<sequence>MLTENTKGKPLVLHSDNGAPMKSYTLKAKLEGLGVLSSYSRPRVSNDNAFSESHFKTMKYRQSYPQDGFYSIEEAREWVLSFVNWYNNEHYHSALKFMTPSSMHNGETEKIMSNRKKLYEAAQKLNPLRFQKGTRNWNPPEIVSLNPTDEVKEKIIDKAI</sequence>
<dbReference type="InterPro" id="IPR050900">
    <property type="entry name" value="Transposase_IS3/IS150/IS904"/>
</dbReference>
<organism evidence="2 3">
    <name type="scientific">Clostridium gasigenes</name>
    <dbReference type="NCBI Taxonomy" id="94869"/>
    <lineage>
        <taxon>Bacteria</taxon>
        <taxon>Bacillati</taxon>
        <taxon>Bacillota</taxon>
        <taxon>Clostridia</taxon>
        <taxon>Eubacteriales</taxon>
        <taxon>Clostridiaceae</taxon>
        <taxon>Clostridium</taxon>
    </lineage>
</organism>
<dbReference type="PROSITE" id="PS50994">
    <property type="entry name" value="INTEGRASE"/>
    <property type="match status" value="1"/>
</dbReference>
<keyword evidence="3" id="KW-1185">Reference proteome</keyword>
<dbReference type="AlphaFoldDB" id="A0A1H0QC42"/>
<proteinExistence type="predicted"/>
<dbReference type="SUPFAM" id="SSF53098">
    <property type="entry name" value="Ribonuclease H-like"/>
    <property type="match status" value="1"/>
</dbReference>
<dbReference type="InterPro" id="IPR012337">
    <property type="entry name" value="RNaseH-like_sf"/>
</dbReference>
<dbReference type="Gene3D" id="3.30.420.10">
    <property type="entry name" value="Ribonuclease H-like superfamily/Ribonuclease H"/>
    <property type="match status" value="1"/>
</dbReference>
<dbReference type="InterPro" id="IPR036397">
    <property type="entry name" value="RNaseH_sf"/>
</dbReference>
<name>A0A1H0QC42_9CLOT</name>
<dbReference type="Proteomes" id="UP000198597">
    <property type="component" value="Unassembled WGS sequence"/>
</dbReference>
<dbReference type="PANTHER" id="PTHR46889">
    <property type="entry name" value="TRANSPOSASE INSF FOR INSERTION SEQUENCE IS3B-RELATED"/>
    <property type="match status" value="1"/>
</dbReference>
<feature type="domain" description="Integrase catalytic" evidence="1">
    <location>
        <begin position="1"/>
        <end position="108"/>
    </location>
</feature>
<evidence type="ECO:0000313" key="3">
    <source>
        <dbReference type="Proteomes" id="UP000198597"/>
    </source>
</evidence>
<protein>
    <submittedName>
        <fullName evidence="2">Integrase core domain-containing protein</fullName>
    </submittedName>
</protein>
<evidence type="ECO:0000313" key="2">
    <source>
        <dbReference type="EMBL" id="SDP14943.1"/>
    </source>
</evidence>
<dbReference type="STRING" id="94869.SAMN04488529_102298"/>
<accession>A0A1H0QC42</accession>
<dbReference type="InterPro" id="IPR001584">
    <property type="entry name" value="Integrase_cat-core"/>
</dbReference>
<dbReference type="EMBL" id="FNJM01000002">
    <property type="protein sequence ID" value="SDP14943.1"/>
    <property type="molecule type" value="Genomic_DNA"/>
</dbReference>
<reference evidence="2 3" key="1">
    <citation type="submission" date="2016-10" db="EMBL/GenBank/DDBJ databases">
        <authorList>
            <person name="de Groot N.N."/>
        </authorList>
    </citation>
    <scope>NUCLEOTIDE SEQUENCE [LARGE SCALE GENOMIC DNA]</scope>
    <source>
        <strain evidence="2 3">DSM 12272</strain>
    </source>
</reference>
<dbReference type="Pfam" id="PF13683">
    <property type="entry name" value="rve_3"/>
    <property type="match status" value="1"/>
</dbReference>
<dbReference type="GO" id="GO:0015074">
    <property type="term" value="P:DNA integration"/>
    <property type="evidence" value="ECO:0007669"/>
    <property type="project" value="InterPro"/>
</dbReference>
<dbReference type="RefSeq" id="WP_242873947.1">
    <property type="nucleotide sequence ID" value="NZ_JAHLDZ010000004.1"/>
</dbReference>
<gene>
    <name evidence="2" type="ORF">SAMN04488529_102298</name>
</gene>
<evidence type="ECO:0000259" key="1">
    <source>
        <dbReference type="PROSITE" id="PS50994"/>
    </source>
</evidence>